<feature type="compositionally biased region" description="Basic and acidic residues" evidence="1">
    <location>
        <begin position="350"/>
        <end position="367"/>
    </location>
</feature>
<evidence type="ECO:0000256" key="2">
    <source>
        <dbReference type="SAM" id="Phobius"/>
    </source>
</evidence>
<organism evidence="3 4">
    <name type="scientific">Vespula squamosa</name>
    <name type="common">Southern yellow jacket</name>
    <name type="synonym">Wasp</name>
    <dbReference type="NCBI Taxonomy" id="30214"/>
    <lineage>
        <taxon>Eukaryota</taxon>
        <taxon>Metazoa</taxon>
        <taxon>Ecdysozoa</taxon>
        <taxon>Arthropoda</taxon>
        <taxon>Hexapoda</taxon>
        <taxon>Insecta</taxon>
        <taxon>Pterygota</taxon>
        <taxon>Neoptera</taxon>
        <taxon>Endopterygota</taxon>
        <taxon>Hymenoptera</taxon>
        <taxon>Apocrita</taxon>
        <taxon>Aculeata</taxon>
        <taxon>Vespoidea</taxon>
        <taxon>Vespidae</taxon>
        <taxon>Vespinae</taxon>
        <taxon>Vespula</taxon>
    </lineage>
</organism>
<proteinExistence type="predicted"/>
<dbReference type="Proteomes" id="UP001607302">
    <property type="component" value="Unassembled WGS sequence"/>
</dbReference>
<feature type="compositionally biased region" description="Polar residues" evidence="1">
    <location>
        <begin position="282"/>
        <end position="291"/>
    </location>
</feature>
<comment type="caution">
    <text evidence="3">The sequence shown here is derived from an EMBL/GenBank/DDBJ whole genome shotgun (WGS) entry which is preliminary data.</text>
</comment>
<feature type="transmembrane region" description="Helical" evidence="2">
    <location>
        <begin position="7"/>
        <end position="24"/>
    </location>
</feature>
<keyword evidence="2" id="KW-0472">Membrane</keyword>
<protein>
    <submittedName>
        <fullName evidence="3">Protein 175-like</fullName>
    </submittedName>
</protein>
<name>A0ABD1ZTV4_VESSQ</name>
<evidence type="ECO:0000313" key="3">
    <source>
        <dbReference type="EMBL" id="KAL2711788.1"/>
    </source>
</evidence>
<reference evidence="3 4" key="1">
    <citation type="journal article" date="2024" name="Ann. Entomol. Soc. Am.">
        <title>Genomic analyses of the southern and eastern yellowjacket wasps (Hymenoptera: Vespidae) reveal evolutionary signatures of social life.</title>
        <authorList>
            <person name="Catto M.A."/>
            <person name="Caine P.B."/>
            <person name="Orr S.E."/>
            <person name="Hunt B.G."/>
            <person name="Goodisman M.A.D."/>
        </authorList>
    </citation>
    <scope>NUCLEOTIDE SEQUENCE [LARGE SCALE GENOMIC DNA]</scope>
    <source>
        <strain evidence="3">233</strain>
        <tissue evidence="3">Head and thorax</tissue>
    </source>
</reference>
<dbReference type="EMBL" id="JAUDFV010000173">
    <property type="protein sequence ID" value="KAL2711788.1"/>
    <property type="molecule type" value="Genomic_DNA"/>
</dbReference>
<gene>
    <name evidence="3" type="ORF">V1478_018809</name>
</gene>
<feature type="compositionally biased region" description="Polar residues" evidence="1">
    <location>
        <begin position="373"/>
        <end position="431"/>
    </location>
</feature>
<dbReference type="Pfam" id="PF17818">
    <property type="entry name" value="KCT2"/>
    <property type="match status" value="1"/>
</dbReference>
<feature type="compositionally biased region" description="Low complexity" evidence="1">
    <location>
        <begin position="262"/>
        <end position="272"/>
    </location>
</feature>
<dbReference type="InterPro" id="IPR037645">
    <property type="entry name" value="KCT2"/>
</dbReference>
<keyword evidence="2" id="KW-1133">Transmembrane helix</keyword>
<sequence length="536" mass="61402">MENSFRIIYALCIIFIRFPLYYLFPVENTFVIYNNTNFCDNPIKDFLYESKYTKNCTTLKYPKEIDQLKVTETDIEMFVCLRTYDTIYKACKYAEKNQWANTIHDKKNLDLVIQNLTKSSFNDLDMNNLCISLSEFIPMNKTLKLALTTLKKSLNDTFVCKKVCFDLNKKMIPLCAVLEWINEIDQDIVKHVEMDHNNLNIDAVNDNNRSLKKALENQVNHRNQSSVHHDESSNDAKNNKSIEKGIEMKKNQSIDSSIIPVNNANDNDTNNNGIAKYPLLNKNGNNHMSDQQNDLVKSTLDVDKVTLQPVFDSTNIYSKEIQDKPHSEIGNVDKKQQITISNSQEPPPIPEKDDSKNKKEEKVDSDIKPANNKIVNSLLQNKQTETKSTVQSNNTPSIENIVTNSNVESSTHISDEQQSNLPDSTGQSINEENQDDNFGISIKSDISVQKENYRNIKDDDESHFFTYFAIISLGFIAGYIGYHNKQKILAIVLEGRRSKNNRGRRRPSTANYRKLDCTLEEAVTSQCNANVTHVIY</sequence>
<feature type="region of interest" description="Disordered" evidence="1">
    <location>
        <begin position="338"/>
        <end position="438"/>
    </location>
</feature>
<dbReference type="PANTHER" id="PTHR16502">
    <property type="entry name" value="KERATINOCYTE-ASSOCIATED TRANSMEMBRANE PROTEIN 2"/>
    <property type="match status" value="1"/>
</dbReference>
<dbReference type="AlphaFoldDB" id="A0ABD1ZTV4"/>
<feature type="transmembrane region" description="Helical" evidence="2">
    <location>
        <begin position="464"/>
        <end position="482"/>
    </location>
</feature>
<evidence type="ECO:0000256" key="1">
    <source>
        <dbReference type="SAM" id="MobiDB-lite"/>
    </source>
</evidence>
<evidence type="ECO:0000313" key="4">
    <source>
        <dbReference type="Proteomes" id="UP001607302"/>
    </source>
</evidence>
<feature type="compositionally biased region" description="Basic and acidic residues" evidence="1">
    <location>
        <begin position="227"/>
        <end position="239"/>
    </location>
</feature>
<accession>A0ABD1ZTV4</accession>
<keyword evidence="4" id="KW-1185">Reference proteome</keyword>
<keyword evidence="2" id="KW-0812">Transmembrane</keyword>
<feature type="region of interest" description="Disordered" evidence="1">
    <location>
        <begin position="258"/>
        <end position="291"/>
    </location>
</feature>
<feature type="region of interest" description="Disordered" evidence="1">
    <location>
        <begin position="218"/>
        <end position="239"/>
    </location>
</feature>
<dbReference type="PANTHER" id="PTHR16502:SF0">
    <property type="entry name" value="KERATINOCYTE-ASSOCIATED TRANSMEMBRANE PROTEIN 2"/>
    <property type="match status" value="1"/>
</dbReference>